<sequence>MDTKILTMERYFYRYCMKKTLLLGLGITLSALTLLGCGQKVDGIKSEFAERIDSTEKHSFTGYTVIVTESSIKKANEFEEKNSLGFDTGVDENGHLKTLNKVSFKNDEFRKIEEIRKVYESELAALRTRVQSNIDVEAKRINGNITKLQGERETLQERMISYNAATANELALHEQARSKHQGIERKMSERKEKFYEEFKKIVLESNLPIDVNSRPEPRNFYRSYALKNNAPCDNRIEVMSNRGTPVAYCVEARIDQSQIALAPALISYGMDYEKLQSERRQANQEVSTTQKALSDARIIASNRLSINPTRIEREIANLDRQINTERASLESATNFTSQFNRANYNDRKLNETANNYRRAILDYARSVKVEAFLKSGYNIDKFSDENDKPKLSEKDKGMVIYVFTNKNNKQYVFLTPVNSRSNKTYGEIFENDVVPRSFDFNISKNKDVLNVVKGII</sequence>
<feature type="coiled-coil region" evidence="1">
    <location>
        <begin position="265"/>
        <end position="292"/>
    </location>
</feature>
<organism evidence="2 3">
    <name type="scientific">Alishewanella aestuarii B11</name>
    <dbReference type="NCBI Taxonomy" id="1197174"/>
    <lineage>
        <taxon>Bacteria</taxon>
        <taxon>Pseudomonadati</taxon>
        <taxon>Pseudomonadota</taxon>
        <taxon>Gammaproteobacteria</taxon>
        <taxon>Alteromonadales</taxon>
        <taxon>Alteromonadaceae</taxon>
        <taxon>Alishewanella</taxon>
    </lineage>
</organism>
<evidence type="ECO:0000256" key="1">
    <source>
        <dbReference type="SAM" id="Coils"/>
    </source>
</evidence>
<dbReference type="PATRIC" id="fig|1197174.4.peg.685"/>
<evidence type="ECO:0000313" key="2">
    <source>
        <dbReference type="EMBL" id="EJI86383.1"/>
    </source>
</evidence>
<keyword evidence="3" id="KW-1185">Reference proteome</keyword>
<proteinExistence type="predicted"/>
<gene>
    <name evidence="2" type="ORF">AEST_06990</name>
</gene>
<comment type="caution">
    <text evidence="2">The sequence shown here is derived from an EMBL/GenBank/DDBJ whole genome shotgun (WGS) entry which is preliminary data.</text>
</comment>
<dbReference type="EMBL" id="ALAB01000005">
    <property type="protein sequence ID" value="EJI86383.1"/>
    <property type="molecule type" value="Genomic_DNA"/>
</dbReference>
<keyword evidence="1" id="KW-0175">Coiled coil</keyword>
<accession>J1Q5H7</accession>
<feature type="coiled-coil region" evidence="1">
    <location>
        <begin position="109"/>
        <end position="165"/>
    </location>
</feature>
<name>J1Q5H7_9ALTE</name>
<dbReference type="Proteomes" id="UP000012043">
    <property type="component" value="Unassembled WGS sequence"/>
</dbReference>
<reference evidence="2 3" key="1">
    <citation type="journal article" date="2012" name="J. Bacteriol.">
        <title>Genome Sequence of Pectin-Degrading Alishewanella aestuarii Strain B11T, Isolated from Tidal Flat Sediment.</title>
        <authorList>
            <person name="Jung J."/>
            <person name="Choi S."/>
            <person name="Chun J."/>
            <person name="Park W."/>
        </authorList>
    </citation>
    <scope>NUCLEOTIDE SEQUENCE [LARGE SCALE GENOMIC DNA]</scope>
    <source>
        <strain evidence="2 3">B11</strain>
    </source>
</reference>
<protein>
    <submittedName>
        <fullName evidence="2">Uncharacterized protein</fullName>
    </submittedName>
</protein>
<dbReference type="AlphaFoldDB" id="J1Q5H7"/>
<evidence type="ECO:0000313" key="3">
    <source>
        <dbReference type="Proteomes" id="UP000012043"/>
    </source>
</evidence>